<evidence type="ECO:0000259" key="9">
    <source>
        <dbReference type="Pfam" id="PF12213"/>
    </source>
</evidence>
<feature type="region of interest" description="Disordered" evidence="7">
    <location>
        <begin position="673"/>
        <end position="706"/>
    </location>
</feature>
<evidence type="ECO:0000259" key="8">
    <source>
        <dbReference type="Pfam" id="PF04042"/>
    </source>
</evidence>
<evidence type="ECO:0000256" key="4">
    <source>
        <dbReference type="ARBA" id="ARBA00023125"/>
    </source>
</evidence>
<dbReference type="GO" id="GO:0003677">
    <property type="term" value="F:DNA binding"/>
    <property type="evidence" value="ECO:0007669"/>
    <property type="project" value="UniProtKB-KW"/>
</dbReference>
<evidence type="ECO:0000256" key="3">
    <source>
        <dbReference type="ARBA" id="ARBA00022705"/>
    </source>
</evidence>
<dbReference type="GO" id="GO:0006261">
    <property type="term" value="P:DNA-templated DNA replication"/>
    <property type="evidence" value="ECO:0007669"/>
    <property type="project" value="InterPro"/>
</dbReference>
<evidence type="ECO:0000256" key="2">
    <source>
        <dbReference type="ARBA" id="ARBA00009560"/>
    </source>
</evidence>
<dbReference type="AlphaFoldDB" id="G7YTU2"/>
<feature type="domain" description="DNA polymerase alpha/delta/epsilon subunit B" evidence="8">
    <location>
        <begin position="507"/>
        <end position="765"/>
    </location>
</feature>
<keyword evidence="3" id="KW-0235">DNA replication</keyword>
<dbReference type="Proteomes" id="UP000008909">
    <property type="component" value="Unassembled WGS sequence"/>
</dbReference>
<keyword evidence="11" id="KW-1185">Reference proteome</keyword>
<dbReference type="InterPro" id="IPR016266">
    <property type="entry name" value="POLE2"/>
</dbReference>
<keyword evidence="5" id="KW-0539">Nucleus</keyword>
<dbReference type="Pfam" id="PF12213">
    <property type="entry name" value="Dpoe2NT"/>
    <property type="match status" value="1"/>
</dbReference>
<feature type="domain" description="DNA polymerase epsilon subunit B N-terminal" evidence="9">
    <location>
        <begin position="217"/>
        <end position="285"/>
    </location>
</feature>
<dbReference type="InterPro" id="IPR024639">
    <property type="entry name" value="DNA_pol_e_bsu_N"/>
</dbReference>
<keyword evidence="4" id="KW-0238">DNA-binding</keyword>
<gene>
    <name evidence="10" type="ORF">CLF_110729</name>
</gene>
<comment type="subcellular location">
    <subcellularLocation>
        <location evidence="1">Nucleus</location>
    </subcellularLocation>
</comment>
<evidence type="ECO:0000313" key="11">
    <source>
        <dbReference type="Proteomes" id="UP000008909"/>
    </source>
</evidence>
<organism evidence="10 11">
    <name type="scientific">Clonorchis sinensis</name>
    <name type="common">Chinese liver fluke</name>
    <dbReference type="NCBI Taxonomy" id="79923"/>
    <lineage>
        <taxon>Eukaryota</taxon>
        <taxon>Metazoa</taxon>
        <taxon>Spiralia</taxon>
        <taxon>Lophotrochozoa</taxon>
        <taxon>Platyhelminthes</taxon>
        <taxon>Trematoda</taxon>
        <taxon>Digenea</taxon>
        <taxon>Opisthorchiida</taxon>
        <taxon>Opisthorchiata</taxon>
        <taxon>Opisthorchiidae</taxon>
        <taxon>Clonorchis</taxon>
    </lineage>
</organism>
<dbReference type="GO" id="GO:0008622">
    <property type="term" value="C:epsilon DNA polymerase complex"/>
    <property type="evidence" value="ECO:0007669"/>
    <property type="project" value="InterPro"/>
</dbReference>
<dbReference type="PANTHER" id="PTHR12708:SF0">
    <property type="entry name" value="DNA POLYMERASE EPSILON SUBUNIT 2"/>
    <property type="match status" value="1"/>
</dbReference>
<accession>G7YTU2</accession>
<evidence type="ECO:0000256" key="7">
    <source>
        <dbReference type="SAM" id="MobiDB-lite"/>
    </source>
</evidence>
<evidence type="ECO:0000256" key="6">
    <source>
        <dbReference type="ARBA" id="ARBA00032930"/>
    </source>
</evidence>
<proteinExistence type="inferred from homology"/>
<reference evidence="10" key="1">
    <citation type="journal article" date="2011" name="Genome Biol.">
        <title>The draft genome of the carcinogenic human liver fluke Clonorchis sinensis.</title>
        <authorList>
            <person name="Wang X."/>
            <person name="Chen W."/>
            <person name="Huang Y."/>
            <person name="Sun J."/>
            <person name="Men J."/>
            <person name="Liu H."/>
            <person name="Luo F."/>
            <person name="Guo L."/>
            <person name="Lv X."/>
            <person name="Deng C."/>
            <person name="Zhou C."/>
            <person name="Fan Y."/>
            <person name="Li X."/>
            <person name="Huang L."/>
            <person name="Hu Y."/>
            <person name="Liang C."/>
            <person name="Hu X."/>
            <person name="Xu J."/>
            <person name="Yu X."/>
        </authorList>
    </citation>
    <scope>NUCLEOTIDE SEQUENCE [LARGE SCALE GENOMIC DNA]</scope>
    <source>
        <strain evidence="10">Henan</strain>
    </source>
</reference>
<dbReference type="GO" id="GO:0042276">
    <property type="term" value="P:error-prone translesion synthesis"/>
    <property type="evidence" value="ECO:0007669"/>
    <property type="project" value="TreeGrafter"/>
</dbReference>
<evidence type="ECO:0000256" key="1">
    <source>
        <dbReference type="ARBA" id="ARBA00004123"/>
    </source>
</evidence>
<dbReference type="Gene3D" id="1.10.8.60">
    <property type="match status" value="1"/>
</dbReference>
<dbReference type="InterPro" id="IPR007185">
    <property type="entry name" value="DNA_pol_a/d/e_bsu"/>
</dbReference>
<evidence type="ECO:0000313" key="10">
    <source>
        <dbReference type="EMBL" id="GAA56372.1"/>
    </source>
</evidence>
<feature type="compositionally biased region" description="Polar residues" evidence="7">
    <location>
        <begin position="673"/>
        <end position="698"/>
    </location>
</feature>
<evidence type="ECO:0000256" key="5">
    <source>
        <dbReference type="ARBA" id="ARBA00023242"/>
    </source>
</evidence>
<dbReference type="PANTHER" id="PTHR12708">
    <property type="entry name" value="DNA POLYMERASE EPSILON SUBUNIT B"/>
    <property type="match status" value="1"/>
</dbReference>
<dbReference type="EMBL" id="DF144235">
    <property type="protein sequence ID" value="GAA56372.1"/>
    <property type="molecule type" value="Genomic_DNA"/>
</dbReference>
<comment type="similarity">
    <text evidence="2">Belongs to the DNA polymerase epsilon subunit B family.</text>
</comment>
<name>G7YTU2_CLOSI</name>
<sequence length="859" mass="95587">MFHRKSTGNVNLNKRFFGHLKLELSSVEERFRTIIPRIHDADAIFDPKNPARSRMHQKLPREIQSLLEGWSQLSSQKITIGETEDELIFHKIRSRYTPEIRQQNLKQATAPGLARENKNVLLKKLGKPQGSKRDIVPRSIPVERPLRWTAICALHDAGRMAFASETDINILYDHDDCTWHMTPKPEITSKMPLTAMPPTLLALFSIGLVVRFRWNATRADVDKPFKLNGLFLTPDASAYLVHIIQRVDPTKRQKVLRRLIETILKQKIDDTRISKALCEQAVNECKADRNVDNPILFVIDAFEVPRFHYSRTLKKFIPLDNSDLDGQWNSLFPASSQVKSFLYANRYEVIYQHVLRHQLFSQTAAHGHVDANGSGNYRIRPIEYLLASGSRIESAIVLGMLCQLREGIWHLEDPTGIVRLDLKEAVFHEGLFPEGCVVLVEGAYEDQILHVMGMGLPPCEMSDASRRAFSVSNPFGGGLAGAVAAPQDPKMHRLLMTTQAGADAMLVLLGETRLDQGDCLERLSTLFTGYSACPPVAFVLTGNFLSPDSNGRSCGERLSCLRSLLHQLLSIYKSAFPEIDSLGPSQSPHLILIPGPDDPVCKPSHLLPKRGFPAELIVEFLGRRADMAVECPSWLHLASNPCRIRLYTREVVVFRADYTRLLVRHCIHLPTLTGPQEENTDTTGSQETQLPKSLQSPNRNDDLPTDTAIVKPATPAARLGVGLARCLASQAHLLPLMGHIAPVYWSWDQALSLNPLPNLVVAVEPQALADLNASTANPIQTGNCRFINPGQFGQTVAAADGSGLQTEYSFKVYYAQTGNSTGAFVWEGPTGQEQLAISRQMKRSLAIIRTLSTDSKSTA</sequence>
<reference key="2">
    <citation type="submission" date="2011-10" db="EMBL/GenBank/DDBJ databases">
        <title>The genome and transcriptome sequence of Clonorchis sinensis provide insights into the carcinogenic liver fluke.</title>
        <authorList>
            <person name="Wang X."/>
            <person name="Huang Y."/>
            <person name="Chen W."/>
            <person name="Liu H."/>
            <person name="Guo L."/>
            <person name="Chen Y."/>
            <person name="Luo F."/>
            <person name="Zhou W."/>
            <person name="Sun J."/>
            <person name="Mao Q."/>
            <person name="Liang P."/>
            <person name="Zhou C."/>
            <person name="Tian Y."/>
            <person name="Men J."/>
            <person name="Lv X."/>
            <person name="Huang L."/>
            <person name="Zhou J."/>
            <person name="Hu Y."/>
            <person name="Li R."/>
            <person name="Zhang F."/>
            <person name="Lei H."/>
            <person name="Li X."/>
            <person name="Hu X."/>
            <person name="Liang C."/>
            <person name="Xu J."/>
            <person name="Wu Z."/>
            <person name="Yu X."/>
        </authorList>
    </citation>
    <scope>NUCLEOTIDE SEQUENCE</scope>
    <source>
        <strain>Henan</strain>
    </source>
</reference>
<protein>
    <recommendedName>
        <fullName evidence="6">DNA polymerase II subunit 2</fullName>
    </recommendedName>
</protein>
<dbReference type="Pfam" id="PF04042">
    <property type="entry name" value="DNA_pol_E_B"/>
    <property type="match status" value="1"/>
</dbReference>